<proteinExistence type="predicted"/>
<dbReference type="AlphaFoldDB" id="A0A4Y2LW88"/>
<dbReference type="Proteomes" id="UP000499080">
    <property type="component" value="Unassembled WGS sequence"/>
</dbReference>
<gene>
    <name evidence="1" type="ORF">AVEN_137460_1</name>
</gene>
<accession>A0A4Y2LW88</accession>
<evidence type="ECO:0000313" key="1">
    <source>
        <dbReference type="EMBL" id="GBN18719.1"/>
    </source>
</evidence>
<keyword evidence="2" id="KW-1185">Reference proteome</keyword>
<reference evidence="1 2" key="1">
    <citation type="journal article" date="2019" name="Sci. Rep.">
        <title>Orb-weaving spider Araneus ventricosus genome elucidates the spidroin gene catalogue.</title>
        <authorList>
            <person name="Kono N."/>
            <person name="Nakamura H."/>
            <person name="Ohtoshi R."/>
            <person name="Moran D.A.P."/>
            <person name="Shinohara A."/>
            <person name="Yoshida Y."/>
            <person name="Fujiwara M."/>
            <person name="Mori M."/>
            <person name="Tomita M."/>
            <person name="Arakawa K."/>
        </authorList>
    </citation>
    <scope>NUCLEOTIDE SEQUENCE [LARGE SCALE GENOMIC DNA]</scope>
</reference>
<sequence length="86" mass="9938">MMKYHVPIVNSRFGSRLLVQTKHPQRPISNLQPKNTAYYLDKLNMRGYPIRFLWGSNQDLGLARSKLTPTMLDRSHGDVNPIENSL</sequence>
<protein>
    <submittedName>
        <fullName evidence="1">Uncharacterized protein</fullName>
    </submittedName>
</protein>
<organism evidence="1 2">
    <name type="scientific">Araneus ventricosus</name>
    <name type="common">Orbweaver spider</name>
    <name type="synonym">Epeira ventricosa</name>
    <dbReference type="NCBI Taxonomy" id="182803"/>
    <lineage>
        <taxon>Eukaryota</taxon>
        <taxon>Metazoa</taxon>
        <taxon>Ecdysozoa</taxon>
        <taxon>Arthropoda</taxon>
        <taxon>Chelicerata</taxon>
        <taxon>Arachnida</taxon>
        <taxon>Araneae</taxon>
        <taxon>Araneomorphae</taxon>
        <taxon>Entelegynae</taxon>
        <taxon>Araneoidea</taxon>
        <taxon>Araneidae</taxon>
        <taxon>Araneus</taxon>
    </lineage>
</organism>
<name>A0A4Y2LW88_ARAVE</name>
<evidence type="ECO:0000313" key="2">
    <source>
        <dbReference type="Proteomes" id="UP000499080"/>
    </source>
</evidence>
<dbReference type="EMBL" id="BGPR01006407">
    <property type="protein sequence ID" value="GBN18719.1"/>
    <property type="molecule type" value="Genomic_DNA"/>
</dbReference>
<comment type="caution">
    <text evidence="1">The sequence shown here is derived from an EMBL/GenBank/DDBJ whole genome shotgun (WGS) entry which is preliminary data.</text>
</comment>